<dbReference type="EMBL" id="FOUB01000105">
    <property type="protein sequence ID" value="SFN11027.1"/>
    <property type="molecule type" value="Genomic_DNA"/>
</dbReference>
<proteinExistence type="predicted"/>
<name>A0A1I4WCC2_9PROT</name>
<dbReference type="RefSeq" id="WP_074907165.1">
    <property type="nucleotide sequence ID" value="NZ_FOUB01000105.1"/>
</dbReference>
<keyword evidence="2" id="KW-1185">Reference proteome</keyword>
<dbReference type="Proteomes" id="UP000183287">
    <property type="component" value="Unassembled WGS sequence"/>
</dbReference>
<sequence length="108" mass="11649">MRSDLSIEETLAQARQIDAERKESGFDQNALDHATHLGLSNGTFEDSEDEGSAVTEEFFPVEDGNEATEENATLPVPKRITGTTNQTSLASKLEAKAQMLSDEVCSGS</sequence>
<accession>A0A1I4WCC2</accession>
<protein>
    <submittedName>
        <fullName evidence="1">Uncharacterized protein</fullName>
    </submittedName>
</protein>
<gene>
    <name evidence="1" type="ORF">SAMN05421863_11052</name>
</gene>
<reference evidence="2" key="1">
    <citation type="submission" date="2016-10" db="EMBL/GenBank/DDBJ databases">
        <authorList>
            <person name="Varghese N."/>
            <person name="Submissions S."/>
        </authorList>
    </citation>
    <scope>NUCLEOTIDE SEQUENCE [LARGE SCALE GENOMIC DNA]</scope>
    <source>
        <strain evidence="2">Nm44</strain>
    </source>
</reference>
<evidence type="ECO:0000313" key="1">
    <source>
        <dbReference type="EMBL" id="SFN11027.1"/>
    </source>
</evidence>
<dbReference type="AlphaFoldDB" id="A0A1I4WCC2"/>
<dbReference type="OrthoDB" id="8585509at2"/>
<organism evidence="1 2">
    <name type="scientific">Nitrosomonas communis</name>
    <dbReference type="NCBI Taxonomy" id="44574"/>
    <lineage>
        <taxon>Bacteria</taxon>
        <taxon>Pseudomonadati</taxon>
        <taxon>Pseudomonadota</taxon>
        <taxon>Betaproteobacteria</taxon>
        <taxon>Nitrosomonadales</taxon>
        <taxon>Nitrosomonadaceae</taxon>
        <taxon>Nitrosomonas</taxon>
    </lineage>
</organism>
<evidence type="ECO:0000313" key="2">
    <source>
        <dbReference type="Proteomes" id="UP000183287"/>
    </source>
</evidence>